<reference evidence="2 3" key="1">
    <citation type="submission" date="2019-03" db="EMBL/GenBank/DDBJ databases">
        <title>An improved genome assembly of the fluke Schistosoma japonicum.</title>
        <authorList>
            <person name="Hu W."/>
            <person name="Luo F."/>
            <person name="Yin M."/>
            <person name="Mo X."/>
            <person name="Sun C."/>
            <person name="Wu Q."/>
            <person name="Zhu B."/>
            <person name="Xiang M."/>
            <person name="Wang J."/>
            <person name="Wang Y."/>
            <person name="Zhang T."/>
            <person name="Xu B."/>
            <person name="Zheng H."/>
            <person name="Feng Z."/>
        </authorList>
    </citation>
    <scope>NUCLEOTIDE SEQUENCE [LARGE SCALE GENOMIC DNA]</scope>
    <source>
        <strain evidence="2">HuSjv2</strain>
        <tissue evidence="2">Worms</tissue>
    </source>
</reference>
<protein>
    <submittedName>
        <fullName evidence="2">Uncharacterized protein</fullName>
    </submittedName>
</protein>
<feature type="region of interest" description="Disordered" evidence="1">
    <location>
        <begin position="1442"/>
        <end position="1502"/>
    </location>
</feature>
<feature type="region of interest" description="Disordered" evidence="1">
    <location>
        <begin position="167"/>
        <end position="187"/>
    </location>
</feature>
<evidence type="ECO:0000313" key="3">
    <source>
        <dbReference type="Proteomes" id="UP000311919"/>
    </source>
</evidence>
<feature type="compositionally biased region" description="Low complexity" evidence="1">
    <location>
        <begin position="1454"/>
        <end position="1465"/>
    </location>
</feature>
<dbReference type="OrthoDB" id="6284264at2759"/>
<feature type="compositionally biased region" description="Polar residues" evidence="1">
    <location>
        <begin position="1483"/>
        <end position="1494"/>
    </location>
</feature>
<dbReference type="EMBL" id="SKCS01000320">
    <property type="protein sequence ID" value="TNN11110.1"/>
    <property type="molecule type" value="Genomic_DNA"/>
</dbReference>
<feature type="compositionally biased region" description="Low complexity" evidence="1">
    <location>
        <begin position="1871"/>
        <end position="1891"/>
    </location>
</feature>
<evidence type="ECO:0000256" key="1">
    <source>
        <dbReference type="SAM" id="MobiDB-lite"/>
    </source>
</evidence>
<feature type="region of interest" description="Disordered" evidence="1">
    <location>
        <begin position="1078"/>
        <end position="1102"/>
    </location>
</feature>
<organism evidence="2 3">
    <name type="scientific">Schistosoma japonicum</name>
    <name type="common">Blood fluke</name>
    <dbReference type="NCBI Taxonomy" id="6182"/>
    <lineage>
        <taxon>Eukaryota</taxon>
        <taxon>Metazoa</taxon>
        <taxon>Spiralia</taxon>
        <taxon>Lophotrochozoa</taxon>
        <taxon>Platyhelminthes</taxon>
        <taxon>Trematoda</taxon>
        <taxon>Digenea</taxon>
        <taxon>Strigeidida</taxon>
        <taxon>Schistosomatoidea</taxon>
        <taxon>Schistosomatidae</taxon>
        <taxon>Schistosoma</taxon>
    </lineage>
</organism>
<dbReference type="Proteomes" id="UP000311919">
    <property type="component" value="Unassembled WGS sequence"/>
</dbReference>
<feature type="compositionally biased region" description="Basic and acidic residues" evidence="1">
    <location>
        <begin position="177"/>
        <end position="187"/>
    </location>
</feature>
<name>A0A4Z2D4K9_SCHJA</name>
<gene>
    <name evidence="2" type="ORF">EWB00_004888</name>
</gene>
<feature type="compositionally biased region" description="Polar residues" evidence="1">
    <location>
        <begin position="167"/>
        <end position="176"/>
    </location>
</feature>
<keyword evidence="3" id="KW-1185">Reference proteome</keyword>
<feature type="region of interest" description="Disordered" evidence="1">
    <location>
        <begin position="882"/>
        <end position="904"/>
    </location>
</feature>
<feature type="region of interest" description="Disordered" evidence="1">
    <location>
        <begin position="693"/>
        <end position="715"/>
    </location>
</feature>
<proteinExistence type="predicted"/>
<feature type="region of interest" description="Disordered" evidence="1">
    <location>
        <begin position="1789"/>
        <end position="1821"/>
    </location>
</feature>
<dbReference type="PROSITE" id="PS50231">
    <property type="entry name" value="RICIN_B_LECTIN"/>
    <property type="match status" value="1"/>
</dbReference>
<comment type="caution">
    <text evidence="2">The sequence shown here is derived from an EMBL/GenBank/DDBJ whole genome shotgun (WGS) entry which is preliminary data.</text>
</comment>
<feature type="compositionally biased region" description="Low complexity" evidence="1">
    <location>
        <begin position="1797"/>
        <end position="1810"/>
    </location>
</feature>
<feature type="region of interest" description="Disordered" evidence="1">
    <location>
        <begin position="846"/>
        <end position="870"/>
    </location>
</feature>
<feature type="compositionally biased region" description="Basic residues" evidence="1">
    <location>
        <begin position="694"/>
        <end position="705"/>
    </location>
</feature>
<accession>A0A4Z2D4K9</accession>
<feature type="region of interest" description="Disordered" evidence="1">
    <location>
        <begin position="1870"/>
        <end position="1892"/>
    </location>
</feature>
<evidence type="ECO:0000313" key="2">
    <source>
        <dbReference type="EMBL" id="TNN11110.1"/>
    </source>
</evidence>
<feature type="compositionally biased region" description="Low complexity" evidence="1">
    <location>
        <begin position="1078"/>
        <end position="1098"/>
    </location>
</feature>
<sequence>MYWIYIESLVLRSKIHKCNWRHVHNSSTTDSGVKEDRVDFVALFCSIIMITPNESQHSLNTNAFQSVSANLYHPPATRMAVFAASQSHCTRPSSVPGCFAHREGFSVSTKNRLSPVNSDNLSPYFKISPTYQSSLSPVSITCNKHASPDVRAGNHEVSEKDYIPVNSPQSTLVTQDSGKEGCKPSPFHHSDSPHYPCCSSASNSPISVKCNVKSESLSSFDFPKLCLKSDGGFNLNLPTDVILPECSNNRGQDAWNYHQRLMDVIITVVNQSGQILYHEKYFPSQHGLCLGSNDNAENDDNESYFDFANLQIDDDSWSGRIQDCDLEIWEEHTSKIFKEASRWLHARNALFDDALPNNNCEVADQHYQQQPSSIDSSKNSRNRHLFDCPVYRLKLGRKLFYVHTFSLPIVSHSDSHLQSSELSLCEPLVVHYHSILRECDQSGELTGSNASACLKKAIAQSTSALSITASGCSFVLNTIVPHSSSVTCSEKSVSSSHLTMPLVDVNGRITTEVSNCGNNKDAFLPISHCHSHVNSPDLPGRRRTLVSNTTSSSSMNAHVLPHYHHVHLTHHHHHHSNPIHDGTTTTTITTATTTTNPLSNHPHRHHHHYVRHHHHLLPNTLHGSPQPTVISHHPHQNNVREKFTWSSNTSHDHTHHQKVISADSIECNSTLHHTDSSNCQSTANQYQPLLDPLHHHHHHHHHPHIHTGQNSHNTYNPYFHQNDKSTITEFVPTSTSTLKSASPIVVRKSSARYHSGHLPTVDSNAMIQYENMDAIETFCDNNTNNYSLPSNISNRSSESVFVHSDSELVSSCRHNEINSCSTTFHCNSNNNTAIVCLSPNTSGSLSVTPLTNSHSPPQNNESISSKESVADDNSTESFLYTLNNNTTTDHDPHHVDSSNTQQRSLNKNQYDRRILMLQHLLPPQAVQEIRQIWQEMNKNLKCDTEVPGISLKLPMATRVSAAATSPPNSLSHSVSSSVREHFARRVRQVVRQYLGPKAFITDNLSESQSETESCFKTNIVFPQPDRCKNSASELDYNESRRHSTLIPIISSPIEEKCVSLPSSIIGSITATTFTSSFTISPSDGKSSSSSRNNTPSTTEVFSSEITARKLSHSGVSELTESNVGVLLCPNVVSAATSKINDVQKVSSPCGIINNSPCMKQGDELMISQSNDRSVETVVTTTSADTLDASDLPRVSTSSSQCCMLEWLLSEEADLCLLPPSLCQSKIVDKLQQSTSMTSPPLLSSVSCSQIILPTTPCCIPSNQTHNFQYGSPITEIAHSPLSVLQPKVNSEQQTSNRSLLSSTNTSLITTMTTTSANTASIITIPPPSTNIPHVEIRSSPQPRTESLLVRLLHPAKSHSLGYTDMNTHDGTLPKLDSSVAVTSQLISDTIDFHCSNANTNTVSDANAQLQSSYNRKSEDRLIAASLNNLCDNQLTINTTTSKRCRSGPATTTQSISLSSSSHIISPGNKRTRHASQFEEIPPSGNSTRKYSGTKHNSDGIPSPPFTSLTQLLLQDFPMISDIMSYSPNSMDSPKYTTPLFGPVKSSSNEQRYENFQANSNLTTSFDKNKINRSDISQSDQCFFTQHPPCVISGDKCTKNQSLFNNSNDGLLSSTEQCHEKLLSLTSISSLPCSVKSKLENKDRHPVKISKESNIHSTNFAPVQSSICQLLLDAQLQPEEITDAVANVEKCSDLSFKRNNAFSINDCNKEESSSIEASSFKTNLQTTSTADKNQPFNKSFSSNCYMGSSSASMTSSTGQSIPQPSSYSIAPVEWNDDDLQQLIHEAITNPSDNILKENNNPRTNSPSPSLLPKRHPSTSSKEISEEVEILCEILRRDELERTNQRVTDCCQPLNQCDATIATVNSYNNNSMSHISESPSSKRSRFSSSTSISDHQLDASDNLVTIDSDSTYCKNEVTWQNDAKAVARICEQLQQGLVTEKSVCTSLNNNNNNTSASSNNSSEYSMSLNDMMISSTQTSTNYDLVSTNVIATCPTRSNYSFHTSGHTVQRHNSGNTGTNVVNKAAVAAALASQQAAASQRNQLTNQRLLAEQRKRLIQHQLYNQVAIYSLNSTATSRNLLRYSDLNPQVNTFFVSDNLPYGVQNLPSSIISTSPSACITNTTTTFTVNSSASTNNTNSVYPLLQVIPNKSSNRRSLCLDTNCTQNLNADILNLNATTVISSNSPSISSVSKGSHFYHHHPEDLSRFLKEVGPNVRVQLSCSIPTSNSNHHQLNNANKTQYVYHPTRHHNSGTMKMQQSPPRHQFTTKVLTTASSMFPHSQTTNIVLQSGIASSSSLSSYSSYRTPLTASVCSNPFTSVHNPKAISSDESVLDSSHQFPLADNTNTINNTDNRLPTSLVLNQTVCSTADPMNCRQLSLPQPVYIHQEIPNSNPSSCNTYPQSVQSVRSYHHSQGFPSIHKTDTFDFFTQNDSSQFNTTLNHSNVVCPLTPCSLSPISVSANTSPCSSTTSQPPGFLKSPTCQQSTELAYSSTSDTLLNNYYEANSTESLDCCFSTYSNYPTLHRSISTVSSSSTLSYNPLSRLQDHDNQDNAATTVIDPYLDSSMLPSNYKQQYYHQQQQQHEENLLPDDLINDVFDLEIMIAAKQKQEQQQYYQQYHYQNPTTHGLDFLTSPTPPPDTLIIKQPLLSTATFNNNNRVVSQPPPPTIMLNSTNQCTAAAATVVVVVTR</sequence>